<feature type="chain" id="PRO_5020885394" evidence="2">
    <location>
        <begin position="25"/>
        <end position="356"/>
    </location>
</feature>
<dbReference type="EMBL" id="SISK01000012">
    <property type="protein sequence ID" value="TBN37724.1"/>
    <property type="molecule type" value="Genomic_DNA"/>
</dbReference>
<dbReference type="PANTHER" id="PTHR30469:SF38">
    <property type="entry name" value="HLYD FAMILY SECRETION PROTEIN"/>
    <property type="match status" value="1"/>
</dbReference>
<evidence type="ECO:0000256" key="2">
    <source>
        <dbReference type="SAM" id="SignalP"/>
    </source>
</evidence>
<evidence type="ECO:0000259" key="3">
    <source>
        <dbReference type="Pfam" id="PF25967"/>
    </source>
</evidence>
<dbReference type="OrthoDB" id="9813967at2"/>
<keyword evidence="5" id="KW-1185">Reference proteome</keyword>
<reference evidence="4 5" key="1">
    <citation type="submission" date="2019-02" db="EMBL/GenBank/DDBJ databases">
        <title>Paracoccus subflavus sp. nov., isolated from marine sediment of the Pacific Ocean.</title>
        <authorList>
            <person name="Zhang G."/>
        </authorList>
    </citation>
    <scope>NUCLEOTIDE SEQUENCE [LARGE SCALE GENOMIC DNA]</scope>
    <source>
        <strain evidence="4 5">GY0581</strain>
    </source>
</reference>
<organism evidence="4 5">
    <name type="scientific">Paracoccus subflavus</name>
    <dbReference type="NCBI Taxonomy" id="2528244"/>
    <lineage>
        <taxon>Bacteria</taxon>
        <taxon>Pseudomonadati</taxon>
        <taxon>Pseudomonadota</taxon>
        <taxon>Alphaproteobacteria</taxon>
        <taxon>Rhodobacterales</taxon>
        <taxon>Paracoccaceae</taxon>
        <taxon>Paracoccus</taxon>
    </lineage>
</organism>
<proteinExistence type="inferred from homology"/>
<dbReference type="Gene3D" id="2.40.30.170">
    <property type="match status" value="1"/>
</dbReference>
<dbReference type="GO" id="GO:1990281">
    <property type="term" value="C:efflux pump complex"/>
    <property type="evidence" value="ECO:0007669"/>
    <property type="project" value="TreeGrafter"/>
</dbReference>
<dbReference type="Gene3D" id="1.10.287.470">
    <property type="entry name" value="Helix hairpin bin"/>
    <property type="match status" value="1"/>
</dbReference>
<comment type="similarity">
    <text evidence="1">Belongs to the membrane fusion protein (MFP) (TC 8.A.1) family.</text>
</comment>
<dbReference type="Gene3D" id="2.40.50.100">
    <property type="match status" value="1"/>
</dbReference>
<protein>
    <submittedName>
        <fullName evidence="4">Efflux RND transporter periplasmic adaptor subunit</fullName>
    </submittedName>
</protein>
<dbReference type="PANTHER" id="PTHR30469">
    <property type="entry name" value="MULTIDRUG RESISTANCE PROTEIN MDTA"/>
    <property type="match status" value="1"/>
</dbReference>
<dbReference type="GO" id="GO:0015562">
    <property type="term" value="F:efflux transmembrane transporter activity"/>
    <property type="evidence" value="ECO:0007669"/>
    <property type="project" value="TreeGrafter"/>
</dbReference>
<dbReference type="SUPFAM" id="SSF111369">
    <property type="entry name" value="HlyD-like secretion proteins"/>
    <property type="match status" value="1"/>
</dbReference>
<accession>A0A4Q9FWN9</accession>
<dbReference type="InterPro" id="IPR058627">
    <property type="entry name" value="MdtA-like_C"/>
</dbReference>
<keyword evidence="2" id="KW-0732">Signal</keyword>
<dbReference type="AlphaFoldDB" id="A0A4Q9FWN9"/>
<evidence type="ECO:0000313" key="4">
    <source>
        <dbReference type="EMBL" id="TBN37724.1"/>
    </source>
</evidence>
<comment type="caution">
    <text evidence="4">The sequence shown here is derived from an EMBL/GenBank/DDBJ whole genome shotgun (WGS) entry which is preliminary data.</text>
</comment>
<evidence type="ECO:0000256" key="1">
    <source>
        <dbReference type="ARBA" id="ARBA00009477"/>
    </source>
</evidence>
<dbReference type="InterPro" id="IPR006143">
    <property type="entry name" value="RND_pump_MFP"/>
</dbReference>
<dbReference type="Proteomes" id="UP000293520">
    <property type="component" value="Unassembled WGS sequence"/>
</dbReference>
<sequence>MFMHGFRWALVISLTIASACPSWAQDDGLHVELVTAEERPILLDLELSGSIVAADSVQLSFRQAGRVIRVLVDKGDRIRQGQELARLDSVQQDQALRVAEAALAAAGADLAQARQASERAEALLGRGVGTRAARDEAAQRLSEAEGAARRAESGLEQARRAVRETVLRAPQDAVVTARDMAPGQIVGAAQVVLTIAALEGLEAVFDAPDHHRLDSAMGNPVRLDTIDIDRPTMQGTVSEISPLVDPVSGTVAMRVRIQDVAGDTALLGAAVRGRVDLVAKSRIAVPWTAIMRDGDRPAVWRVDADNRVSLVPVTISRFANGVIYLSDGIAAGDVVVGAGSQLLYPGRLVRQAEAAP</sequence>
<dbReference type="NCBIfam" id="TIGR01730">
    <property type="entry name" value="RND_mfp"/>
    <property type="match status" value="1"/>
</dbReference>
<feature type="signal peptide" evidence="2">
    <location>
        <begin position="1"/>
        <end position="24"/>
    </location>
</feature>
<evidence type="ECO:0000313" key="5">
    <source>
        <dbReference type="Proteomes" id="UP000293520"/>
    </source>
</evidence>
<dbReference type="Pfam" id="PF25967">
    <property type="entry name" value="RND-MFP_C"/>
    <property type="match status" value="1"/>
</dbReference>
<feature type="domain" description="Multidrug resistance protein MdtA-like C-terminal permuted SH3" evidence="3">
    <location>
        <begin position="285"/>
        <end position="337"/>
    </location>
</feature>
<name>A0A4Q9FWN9_9RHOB</name>
<dbReference type="Gene3D" id="2.40.420.20">
    <property type="match status" value="1"/>
</dbReference>
<gene>
    <name evidence="4" type="ORF">EYE42_13790</name>
</gene>
<dbReference type="PROSITE" id="PS51257">
    <property type="entry name" value="PROKAR_LIPOPROTEIN"/>
    <property type="match status" value="1"/>
</dbReference>